<dbReference type="PANTHER" id="PTHR31973">
    <property type="entry name" value="POLYPROTEIN, PUTATIVE-RELATED"/>
    <property type="match status" value="1"/>
</dbReference>
<feature type="domain" description="SWIM-type" evidence="5">
    <location>
        <begin position="55"/>
        <end position="96"/>
    </location>
</feature>
<keyword evidence="1" id="KW-0479">Metal-binding</keyword>
<organism evidence="6 7">
    <name type="scientific">Acer negundo</name>
    <name type="common">Box elder</name>
    <dbReference type="NCBI Taxonomy" id="4023"/>
    <lineage>
        <taxon>Eukaryota</taxon>
        <taxon>Viridiplantae</taxon>
        <taxon>Streptophyta</taxon>
        <taxon>Embryophyta</taxon>
        <taxon>Tracheophyta</taxon>
        <taxon>Spermatophyta</taxon>
        <taxon>Magnoliopsida</taxon>
        <taxon>eudicotyledons</taxon>
        <taxon>Gunneridae</taxon>
        <taxon>Pentapetalae</taxon>
        <taxon>rosids</taxon>
        <taxon>malvids</taxon>
        <taxon>Sapindales</taxon>
        <taxon>Sapindaceae</taxon>
        <taxon>Hippocastanoideae</taxon>
        <taxon>Acereae</taxon>
        <taxon>Acer</taxon>
    </lineage>
</organism>
<evidence type="ECO:0000256" key="2">
    <source>
        <dbReference type="ARBA" id="ARBA00022771"/>
    </source>
</evidence>
<dbReference type="PROSITE" id="PS50966">
    <property type="entry name" value="ZF_SWIM"/>
    <property type="match status" value="1"/>
</dbReference>
<dbReference type="EMBL" id="JAJSOW010000103">
    <property type="protein sequence ID" value="KAI9174078.1"/>
    <property type="molecule type" value="Genomic_DNA"/>
</dbReference>
<evidence type="ECO:0000259" key="5">
    <source>
        <dbReference type="PROSITE" id="PS50966"/>
    </source>
</evidence>
<keyword evidence="7" id="KW-1185">Reference proteome</keyword>
<reference evidence="6" key="1">
    <citation type="journal article" date="2022" name="Plant J.">
        <title>Strategies of tolerance reflected in two North American maple genomes.</title>
        <authorList>
            <person name="McEvoy S.L."/>
            <person name="Sezen U.U."/>
            <person name="Trouern-Trend A."/>
            <person name="McMahon S.M."/>
            <person name="Schaberg P.G."/>
            <person name="Yang J."/>
            <person name="Wegrzyn J.L."/>
            <person name="Swenson N.G."/>
        </authorList>
    </citation>
    <scope>NUCLEOTIDE SEQUENCE</scope>
    <source>
        <strain evidence="6">91603</strain>
    </source>
</reference>
<name>A0AAD5NP95_ACENE</name>
<dbReference type="SMART" id="SM00575">
    <property type="entry name" value="ZnF_PMZ"/>
    <property type="match status" value="1"/>
</dbReference>
<evidence type="ECO:0000313" key="6">
    <source>
        <dbReference type="EMBL" id="KAI9174078.1"/>
    </source>
</evidence>
<evidence type="ECO:0000313" key="7">
    <source>
        <dbReference type="Proteomes" id="UP001064489"/>
    </source>
</evidence>
<dbReference type="PANTHER" id="PTHR31973:SF187">
    <property type="entry name" value="MUTATOR TRANSPOSASE MUDRA PROTEIN"/>
    <property type="match status" value="1"/>
</dbReference>
<accession>A0AAD5NP95</accession>
<evidence type="ECO:0000256" key="3">
    <source>
        <dbReference type="ARBA" id="ARBA00022833"/>
    </source>
</evidence>
<reference evidence="6" key="2">
    <citation type="submission" date="2023-02" db="EMBL/GenBank/DDBJ databases">
        <authorList>
            <person name="Swenson N.G."/>
            <person name="Wegrzyn J.L."/>
            <person name="Mcevoy S.L."/>
        </authorList>
    </citation>
    <scope>NUCLEOTIDE SEQUENCE</scope>
    <source>
        <strain evidence="6">91603</strain>
        <tissue evidence="6">Leaf</tissue>
    </source>
</reference>
<dbReference type="Proteomes" id="UP001064489">
    <property type="component" value="Chromosome 8"/>
</dbReference>
<gene>
    <name evidence="6" type="ORF">LWI28_011645</name>
</gene>
<comment type="caution">
    <text evidence="6">The sequence shown here is derived from an EMBL/GenBank/DDBJ whole genome shotgun (WGS) entry which is preliminary data.</text>
</comment>
<dbReference type="GO" id="GO:0008270">
    <property type="term" value="F:zinc ion binding"/>
    <property type="evidence" value="ECO:0007669"/>
    <property type="project" value="UniProtKB-KW"/>
</dbReference>
<dbReference type="Pfam" id="PF04434">
    <property type="entry name" value="SWIM"/>
    <property type="match status" value="1"/>
</dbReference>
<evidence type="ECO:0000256" key="1">
    <source>
        <dbReference type="ARBA" id="ARBA00022723"/>
    </source>
</evidence>
<keyword evidence="2 4" id="KW-0863">Zinc-finger</keyword>
<keyword evidence="3" id="KW-0862">Zinc</keyword>
<sequence length="211" mass="23380">MFENLRRKMMKRMNKRLQDAAKWGSVLPPLVAKKVAESQDPGRFLQVIPASDAEYEVKDGNKFEIIDIETKTCGCGYWTVSGIPCKHAMAVVTTTRRQGYEFVHQYLSKEAYVKTYSNIIHPIPDESLWPEITFNKVGRELLHELQMSQPLTSNAPLFSTVNASQPTQRTADPGRPAAAAAKYSNSRCSYSGVKPSYPCHAGGSSVPGSGH</sequence>
<proteinExistence type="predicted"/>
<dbReference type="InterPro" id="IPR007527">
    <property type="entry name" value="Znf_SWIM"/>
</dbReference>
<evidence type="ECO:0000256" key="4">
    <source>
        <dbReference type="PROSITE-ProRule" id="PRU00325"/>
    </source>
</evidence>
<dbReference type="AlphaFoldDB" id="A0AAD5NP95"/>
<dbReference type="InterPro" id="IPR006564">
    <property type="entry name" value="Znf_PMZ"/>
</dbReference>
<protein>
    <recommendedName>
        <fullName evidence="5">SWIM-type domain-containing protein</fullName>
    </recommendedName>
</protein>